<keyword evidence="1" id="KW-1133">Transmembrane helix</keyword>
<dbReference type="EMBL" id="AUWU02000002">
    <property type="protein sequence ID" value="KAH0576327.1"/>
    <property type="molecule type" value="Genomic_DNA"/>
</dbReference>
<keyword evidence="3" id="KW-1185">Reference proteome</keyword>
<protein>
    <submittedName>
        <fullName evidence="2">Uncharacterized protein</fullName>
    </submittedName>
</protein>
<dbReference type="AlphaFoldDB" id="A0A9P8LYJ8"/>
<dbReference type="KEGG" id="ssao:94295913"/>
<accession>A0A9P8LYJ8</accession>
<dbReference type="RefSeq" id="XP_067767100.1">
    <property type="nucleotide sequence ID" value="XM_067905783.1"/>
</dbReference>
<keyword evidence="1" id="KW-0472">Membrane</keyword>
<proteinExistence type="predicted"/>
<evidence type="ECO:0000256" key="1">
    <source>
        <dbReference type="SAM" id="Phobius"/>
    </source>
</evidence>
<dbReference type="Proteomes" id="UP000018208">
    <property type="component" value="Unassembled WGS sequence"/>
</dbReference>
<evidence type="ECO:0000313" key="2">
    <source>
        <dbReference type="EMBL" id="KAH0576327.1"/>
    </source>
</evidence>
<dbReference type="GeneID" id="94295913"/>
<evidence type="ECO:0000313" key="3">
    <source>
        <dbReference type="Proteomes" id="UP000018208"/>
    </source>
</evidence>
<gene>
    <name evidence="2" type="ORF">SS50377_21890</name>
</gene>
<keyword evidence="1" id="KW-0812">Transmembrane</keyword>
<name>A0A9P8LYJ8_9EUKA</name>
<sequence>MDERNSLMFQNDQLKSEANVISKQAKAYRQKEKQLVKQYMELIKCIEDDIVEPSNRTKNYDYFMYFIVVILFVIVIK</sequence>
<reference evidence="2 3" key="1">
    <citation type="journal article" date="2014" name="PLoS Genet.">
        <title>The Genome of Spironucleus salmonicida Highlights a Fish Pathogen Adapted to Fluctuating Environments.</title>
        <authorList>
            <person name="Xu F."/>
            <person name="Jerlstrom-Hultqvist J."/>
            <person name="Einarsson E."/>
            <person name="Astvaldsson A."/>
            <person name="Svard S.G."/>
            <person name="Andersson J.O."/>
        </authorList>
    </citation>
    <scope>NUCLEOTIDE SEQUENCE [LARGE SCALE GENOMIC DNA]</scope>
    <source>
        <strain evidence="2 3">ATCC 50377</strain>
    </source>
</reference>
<feature type="transmembrane region" description="Helical" evidence="1">
    <location>
        <begin position="60"/>
        <end position="76"/>
    </location>
</feature>
<organism evidence="2 3">
    <name type="scientific">Spironucleus salmonicida</name>
    <dbReference type="NCBI Taxonomy" id="348837"/>
    <lineage>
        <taxon>Eukaryota</taxon>
        <taxon>Metamonada</taxon>
        <taxon>Diplomonadida</taxon>
        <taxon>Hexamitidae</taxon>
        <taxon>Hexamitinae</taxon>
        <taxon>Spironucleus</taxon>
    </lineage>
</organism>
<comment type="caution">
    <text evidence="2">The sequence shown here is derived from an EMBL/GenBank/DDBJ whole genome shotgun (WGS) entry which is preliminary data.</text>
</comment>